<accession>A0A084QU80</accession>
<gene>
    <name evidence="1" type="ORF">S40285_09834</name>
</gene>
<name>A0A084QU80_STAC4</name>
<evidence type="ECO:0000313" key="2">
    <source>
        <dbReference type="Proteomes" id="UP000028524"/>
    </source>
</evidence>
<dbReference type="EMBL" id="KL660192">
    <property type="protein sequence ID" value="KFA67515.1"/>
    <property type="molecule type" value="Genomic_DNA"/>
</dbReference>
<dbReference type="Proteomes" id="UP000028524">
    <property type="component" value="Unassembled WGS sequence"/>
</dbReference>
<proteinExistence type="predicted"/>
<organism evidence="1 2">
    <name type="scientific">Stachybotrys chlorohalonatus (strain IBT 40285)</name>
    <dbReference type="NCBI Taxonomy" id="1283841"/>
    <lineage>
        <taxon>Eukaryota</taxon>
        <taxon>Fungi</taxon>
        <taxon>Dikarya</taxon>
        <taxon>Ascomycota</taxon>
        <taxon>Pezizomycotina</taxon>
        <taxon>Sordariomycetes</taxon>
        <taxon>Hypocreomycetidae</taxon>
        <taxon>Hypocreales</taxon>
        <taxon>Stachybotryaceae</taxon>
        <taxon>Stachybotrys</taxon>
    </lineage>
</organism>
<keyword evidence="2" id="KW-1185">Reference proteome</keyword>
<dbReference type="AlphaFoldDB" id="A0A084QU80"/>
<reference evidence="1 2" key="1">
    <citation type="journal article" date="2014" name="BMC Genomics">
        <title>Comparative genome sequencing reveals chemotype-specific gene clusters in the toxigenic black mold Stachybotrys.</title>
        <authorList>
            <person name="Semeiks J."/>
            <person name="Borek D."/>
            <person name="Otwinowski Z."/>
            <person name="Grishin N.V."/>
        </authorList>
    </citation>
    <scope>NUCLEOTIDE SEQUENCE [LARGE SCALE GENOMIC DNA]</scope>
    <source>
        <strain evidence="1 2">IBT 40285</strain>
    </source>
</reference>
<protein>
    <submittedName>
        <fullName evidence="1">Uncharacterized protein</fullName>
    </submittedName>
</protein>
<dbReference type="InParanoid" id="A0A084QU80"/>
<dbReference type="HOGENOM" id="CLU_2414740_0_0_1"/>
<sequence length="92" mass="10336">MRSNTTPGLDSEVNAAFAQHNRHARERINSWWKAKVFEIPPPKQAQVADGITTRRHRPMDGGQALAKTEDQWYSRAGLKPVSAAQKPRTAPF</sequence>
<evidence type="ECO:0000313" key="1">
    <source>
        <dbReference type="EMBL" id="KFA67515.1"/>
    </source>
</evidence>